<dbReference type="Gene3D" id="2.40.320.10">
    <property type="entry name" value="Hypothetical Protein Pfu-838710-001"/>
    <property type="match status" value="1"/>
</dbReference>
<dbReference type="Pfam" id="PF01928">
    <property type="entry name" value="CYTH"/>
    <property type="match status" value="1"/>
</dbReference>
<keyword evidence="1" id="KW-0732">Signal</keyword>
<evidence type="ECO:0000313" key="3">
    <source>
        <dbReference type="EMBL" id="CAJ1908609.1"/>
    </source>
</evidence>
<dbReference type="SUPFAM" id="SSF55154">
    <property type="entry name" value="CYTH-like phosphatases"/>
    <property type="match status" value="1"/>
</dbReference>
<name>A0AAD2CEE5_9STRA</name>
<sequence length="271" mass="30831">MLFRVFLWTTLGPRLSFAFLRSRPFSVRKSAMTTSQNMAYEVEEKFQLSEASKVESRLKELGFVPKKQAEFVDWYFDTEKNELSLQDCWLRFRGTSNVDGDWELKKAHGESTSTTVYEEIAGEEAISATKTILVERGCNIGEQRADDDNNFEAPPLPNFASDLPLRAFCRLETKRSSWQLDKEWSTQTHAGLSVDLDVTNTGYSVGEVEMVVDDKDKIKDANKRVQLLIAELTKGSAPCEGPATGKLEQFLMIHRPNHYEDCLEAGVIKRR</sequence>
<evidence type="ECO:0000259" key="2">
    <source>
        <dbReference type="PROSITE" id="PS51707"/>
    </source>
</evidence>
<dbReference type="EMBL" id="CAKOGP040000001">
    <property type="protein sequence ID" value="CAJ1908609.1"/>
    <property type="molecule type" value="Genomic_DNA"/>
</dbReference>
<keyword evidence="4" id="KW-1185">Reference proteome</keyword>
<dbReference type="GO" id="GO:0000287">
    <property type="term" value="F:magnesium ion binding"/>
    <property type="evidence" value="ECO:0007669"/>
    <property type="project" value="TreeGrafter"/>
</dbReference>
<feature type="signal peptide" evidence="1">
    <location>
        <begin position="1"/>
        <end position="18"/>
    </location>
</feature>
<evidence type="ECO:0000313" key="4">
    <source>
        <dbReference type="Proteomes" id="UP001295423"/>
    </source>
</evidence>
<dbReference type="GO" id="GO:0050333">
    <property type="term" value="F:thiamine triphosphate phosphatase activity"/>
    <property type="evidence" value="ECO:0007669"/>
    <property type="project" value="InterPro"/>
</dbReference>
<dbReference type="InterPro" id="IPR033469">
    <property type="entry name" value="CYTH-like_dom_sf"/>
</dbReference>
<accession>A0AAD2CEE5</accession>
<dbReference type="PANTHER" id="PTHR14586:SF1">
    <property type="entry name" value="THIAMINE-TRIPHOSPHATASE"/>
    <property type="match status" value="1"/>
</dbReference>
<feature type="chain" id="PRO_5041955818" description="CYTH domain-containing protein" evidence="1">
    <location>
        <begin position="19"/>
        <end position="271"/>
    </location>
</feature>
<dbReference type="Proteomes" id="UP001295423">
    <property type="component" value="Unassembled WGS sequence"/>
</dbReference>
<gene>
    <name evidence="3" type="ORF">CYCCA115_LOCUS519</name>
</gene>
<proteinExistence type="predicted"/>
<feature type="domain" description="CYTH" evidence="2">
    <location>
        <begin position="39"/>
        <end position="252"/>
    </location>
</feature>
<dbReference type="PANTHER" id="PTHR14586">
    <property type="entry name" value="THIAMINE-TRIPHOSPHATASE"/>
    <property type="match status" value="1"/>
</dbReference>
<comment type="caution">
    <text evidence="3">The sequence shown here is derived from an EMBL/GenBank/DDBJ whole genome shotgun (WGS) entry which is preliminary data.</text>
</comment>
<dbReference type="AlphaFoldDB" id="A0AAD2CEE5"/>
<dbReference type="InterPro" id="IPR023577">
    <property type="entry name" value="CYTH_domain"/>
</dbReference>
<dbReference type="InterPro" id="IPR039582">
    <property type="entry name" value="THTPA"/>
</dbReference>
<protein>
    <recommendedName>
        <fullName evidence="2">CYTH domain-containing protein</fullName>
    </recommendedName>
</protein>
<organism evidence="3 4">
    <name type="scientific">Cylindrotheca closterium</name>
    <dbReference type="NCBI Taxonomy" id="2856"/>
    <lineage>
        <taxon>Eukaryota</taxon>
        <taxon>Sar</taxon>
        <taxon>Stramenopiles</taxon>
        <taxon>Ochrophyta</taxon>
        <taxon>Bacillariophyta</taxon>
        <taxon>Bacillariophyceae</taxon>
        <taxon>Bacillariophycidae</taxon>
        <taxon>Bacillariales</taxon>
        <taxon>Bacillariaceae</taxon>
        <taxon>Cylindrotheca</taxon>
    </lineage>
</organism>
<evidence type="ECO:0000256" key="1">
    <source>
        <dbReference type="SAM" id="SignalP"/>
    </source>
</evidence>
<dbReference type="PROSITE" id="PS51707">
    <property type="entry name" value="CYTH"/>
    <property type="match status" value="1"/>
</dbReference>
<reference evidence="3" key="1">
    <citation type="submission" date="2023-08" db="EMBL/GenBank/DDBJ databases">
        <authorList>
            <person name="Audoor S."/>
            <person name="Bilcke G."/>
        </authorList>
    </citation>
    <scope>NUCLEOTIDE SEQUENCE</scope>
</reference>
<dbReference type="GO" id="GO:0042357">
    <property type="term" value="P:thiamine diphosphate metabolic process"/>
    <property type="evidence" value="ECO:0007669"/>
    <property type="project" value="TreeGrafter"/>
</dbReference>